<gene>
    <name evidence="1" type="ORF">GCM10011506_33600</name>
</gene>
<name>A0ABQ1MRT0_9BACT</name>
<evidence type="ECO:0000313" key="2">
    <source>
        <dbReference type="Proteomes" id="UP000636010"/>
    </source>
</evidence>
<dbReference type="RefSeq" id="WP_188465685.1">
    <property type="nucleotide sequence ID" value="NZ_BAABHU010000011.1"/>
</dbReference>
<accession>A0ABQ1MRT0</accession>
<dbReference type="Proteomes" id="UP000636010">
    <property type="component" value="Unassembled WGS sequence"/>
</dbReference>
<proteinExistence type="predicted"/>
<comment type="caution">
    <text evidence="1">The sequence shown here is derived from an EMBL/GenBank/DDBJ whole genome shotgun (WGS) entry which is preliminary data.</text>
</comment>
<sequence>MKIFKVGNNELHIEPNKIYWDNKLLNSQLENPTQIRYGLAPIQIDMFTIGTNFKIQLRNENKDRLNISLKSYFGIGKTKKHQHYNHIADVIWDAYFSILFTELTQKWEKGETIDIDKFRFDLYGITKSIGTNKITITFDEMKLLPRFDHLLINSKLNTEKFIKLHYLDHWNWPLINEILNLGIRKHEVY</sequence>
<dbReference type="EMBL" id="BMEC01000011">
    <property type="protein sequence ID" value="GGC45291.1"/>
    <property type="molecule type" value="Genomic_DNA"/>
</dbReference>
<protein>
    <submittedName>
        <fullName evidence="1">Uncharacterized protein</fullName>
    </submittedName>
</protein>
<evidence type="ECO:0000313" key="1">
    <source>
        <dbReference type="EMBL" id="GGC45291.1"/>
    </source>
</evidence>
<reference evidence="2" key="1">
    <citation type="journal article" date="2019" name="Int. J. Syst. Evol. Microbiol.">
        <title>The Global Catalogue of Microorganisms (GCM) 10K type strain sequencing project: providing services to taxonomists for standard genome sequencing and annotation.</title>
        <authorList>
            <consortium name="The Broad Institute Genomics Platform"/>
            <consortium name="The Broad Institute Genome Sequencing Center for Infectious Disease"/>
            <person name="Wu L."/>
            <person name="Ma J."/>
        </authorList>
    </citation>
    <scope>NUCLEOTIDE SEQUENCE [LARGE SCALE GENOMIC DNA]</scope>
    <source>
        <strain evidence="2">CGMCC 1.10832</strain>
    </source>
</reference>
<organism evidence="1 2">
    <name type="scientific">Marivirga lumbricoides</name>
    <dbReference type="NCBI Taxonomy" id="1046115"/>
    <lineage>
        <taxon>Bacteria</taxon>
        <taxon>Pseudomonadati</taxon>
        <taxon>Bacteroidota</taxon>
        <taxon>Cytophagia</taxon>
        <taxon>Cytophagales</taxon>
        <taxon>Marivirgaceae</taxon>
        <taxon>Marivirga</taxon>
    </lineage>
</organism>
<keyword evidence="2" id="KW-1185">Reference proteome</keyword>